<dbReference type="OMA" id="MLTNDIY"/>
<keyword evidence="6" id="KW-0505">Motor protein</keyword>
<dbReference type="PaxDb" id="121845-A0A1S3DTE0"/>
<evidence type="ECO:0000256" key="8">
    <source>
        <dbReference type="PROSITE-ProRule" id="PRU00782"/>
    </source>
</evidence>
<dbReference type="GO" id="GO:0005524">
    <property type="term" value="F:ATP binding"/>
    <property type="evidence" value="ECO:0007669"/>
    <property type="project" value="UniProtKB-KW"/>
</dbReference>
<name>A0A1S3DTE0_DIACI</name>
<dbReference type="GO" id="GO:0007015">
    <property type="term" value="P:actin filament organization"/>
    <property type="evidence" value="ECO:0007669"/>
    <property type="project" value="TreeGrafter"/>
</dbReference>
<evidence type="ECO:0000256" key="1">
    <source>
        <dbReference type="ARBA" id="ARBA00008314"/>
    </source>
</evidence>
<organism evidence="10 11">
    <name type="scientific">Diaphorina citri</name>
    <name type="common">Asian citrus psyllid</name>
    <dbReference type="NCBI Taxonomy" id="121845"/>
    <lineage>
        <taxon>Eukaryota</taxon>
        <taxon>Metazoa</taxon>
        <taxon>Ecdysozoa</taxon>
        <taxon>Arthropoda</taxon>
        <taxon>Hexapoda</taxon>
        <taxon>Insecta</taxon>
        <taxon>Pterygota</taxon>
        <taxon>Neoptera</taxon>
        <taxon>Paraneoptera</taxon>
        <taxon>Hemiptera</taxon>
        <taxon>Sternorrhyncha</taxon>
        <taxon>Psylloidea</taxon>
        <taxon>Psyllidae</taxon>
        <taxon>Diaphorininae</taxon>
        <taxon>Diaphorina</taxon>
    </lineage>
</organism>
<dbReference type="Proteomes" id="UP000079169">
    <property type="component" value="Unplaced"/>
</dbReference>
<keyword evidence="4" id="KW-0175">Coiled coil</keyword>
<dbReference type="SUPFAM" id="SSF52540">
    <property type="entry name" value="P-loop containing nucleoside triphosphate hydrolases"/>
    <property type="match status" value="1"/>
</dbReference>
<dbReference type="Pfam" id="PF00063">
    <property type="entry name" value="Myosin_head"/>
    <property type="match status" value="1"/>
</dbReference>
<proteinExistence type="inferred from homology"/>
<dbReference type="GO" id="GO:0005737">
    <property type="term" value="C:cytoplasm"/>
    <property type="evidence" value="ECO:0007669"/>
    <property type="project" value="TreeGrafter"/>
</dbReference>
<dbReference type="GO" id="GO:0016459">
    <property type="term" value="C:myosin complex"/>
    <property type="evidence" value="ECO:0007669"/>
    <property type="project" value="UniProtKB-KW"/>
</dbReference>
<sequence length="122" mass="13852">MCMLTNDIYDYYNVSQGKITIPGMDDGEEFQLTDQAFDILGFTKEEKENVYKITASVMHMGGMKFKQRGREEQAEPDGTEEGDRVSKLLGVDSQQLYTNLVKPRIKVGNEFVTQGRNVNQVC</sequence>
<dbReference type="GeneID" id="103524036"/>
<evidence type="ECO:0000256" key="3">
    <source>
        <dbReference type="ARBA" id="ARBA00022840"/>
    </source>
</evidence>
<dbReference type="STRING" id="121845.A0A1S3DTE0"/>
<evidence type="ECO:0000256" key="2">
    <source>
        <dbReference type="ARBA" id="ARBA00022741"/>
    </source>
</evidence>
<dbReference type="GO" id="GO:0000146">
    <property type="term" value="F:microfilament motor activity"/>
    <property type="evidence" value="ECO:0007669"/>
    <property type="project" value="TreeGrafter"/>
</dbReference>
<dbReference type="Gene3D" id="1.20.120.720">
    <property type="entry name" value="Myosin VI head, motor domain, U50 subdomain"/>
    <property type="match status" value="1"/>
</dbReference>
<dbReference type="GO" id="GO:0016020">
    <property type="term" value="C:membrane"/>
    <property type="evidence" value="ECO:0007669"/>
    <property type="project" value="TreeGrafter"/>
</dbReference>
<keyword evidence="10" id="KW-1185">Reference proteome</keyword>
<keyword evidence="7 8" id="KW-0009">Actin-binding</keyword>
<dbReference type="AlphaFoldDB" id="A0A1S3DTE0"/>
<dbReference type="RefSeq" id="XP_008487263.1">
    <property type="nucleotide sequence ID" value="XM_008489041.3"/>
</dbReference>
<gene>
    <name evidence="11" type="primary">LOC103524036</name>
</gene>
<reference evidence="11" key="1">
    <citation type="submission" date="2025-08" db="UniProtKB">
        <authorList>
            <consortium name="RefSeq"/>
        </authorList>
    </citation>
    <scope>IDENTIFICATION</scope>
</reference>
<feature type="domain" description="Myosin motor" evidence="9">
    <location>
        <begin position="1"/>
        <end position="122"/>
    </location>
</feature>
<evidence type="ECO:0000259" key="9">
    <source>
        <dbReference type="PROSITE" id="PS51456"/>
    </source>
</evidence>
<comment type="similarity">
    <text evidence="1 8">Belongs to the TRAFAC class myosin-kinesin ATPase superfamily. Myosin family.</text>
</comment>
<keyword evidence="5 8" id="KW-0518">Myosin</keyword>
<dbReference type="InterPro" id="IPR001609">
    <property type="entry name" value="Myosin_head_motor_dom-like"/>
</dbReference>
<dbReference type="PANTHER" id="PTHR13140">
    <property type="entry name" value="MYOSIN"/>
    <property type="match status" value="1"/>
</dbReference>
<evidence type="ECO:0000256" key="6">
    <source>
        <dbReference type="ARBA" id="ARBA00023175"/>
    </source>
</evidence>
<comment type="caution">
    <text evidence="8">Lacks conserved residue(s) required for the propagation of feature annotation.</text>
</comment>
<evidence type="ECO:0000256" key="5">
    <source>
        <dbReference type="ARBA" id="ARBA00023123"/>
    </source>
</evidence>
<accession>A0A1S3DTE0</accession>
<dbReference type="InterPro" id="IPR027417">
    <property type="entry name" value="P-loop_NTPase"/>
</dbReference>
<dbReference type="PROSITE" id="PS51456">
    <property type="entry name" value="MYOSIN_MOTOR"/>
    <property type="match status" value="1"/>
</dbReference>
<dbReference type="KEGG" id="dci:103524036"/>
<evidence type="ECO:0000256" key="4">
    <source>
        <dbReference type="ARBA" id="ARBA00023054"/>
    </source>
</evidence>
<keyword evidence="2" id="KW-0547">Nucleotide-binding</keyword>
<dbReference type="PANTHER" id="PTHR13140:SF857">
    <property type="entry name" value="MYOSIN-11"/>
    <property type="match status" value="1"/>
</dbReference>
<dbReference type="Gene3D" id="1.10.10.820">
    <property type="match status" value="1"/>
</dbReference>
<evidence type="ECO:0000313" key="11">
    <source>
        <dbReference type="RefSeq" id="XP_008487263.1"/>
    </source>
</evidence>
<dbReference type="FunFam" id="1.20.120.720:FF:000001">
    <property type="entry name" value="Myosin heavy chain, muscle"/>
    <property type="match status" value="1"/>
</dbReference>
<evidence type="ECO:0000256" key="7">
    <source>
        <dbReference type="ARBA" id="ARBA00023203"/>
    </source>
</evidence>
<dbReference type="GO" id="GO:0051015">
    <property type="term" value="F:actin filament binding"/>
    <property type="evidence" value="ECO:0007669"/>
    <property type="project" value="TreeGrafter"/>
</dbReference>
<protein>
    <submittedName>
        <fullName evidence="11">Myosin heavy chain, muscle-like</fullName>
    </submittedName>
</protein>
<keyword evidence="3" id="KW-0067">ATP-binding</keyword>
<evidence type="ECO:0000313" key="10">
    <source>
        <dbReference type="Proteomes" id="UP000079169"/>
    </source>
</evidence>